<dbReference type="InterPro" id="IPR026891">
    <property type="entry name" value="Fn3-like"/>
</dbReference>
<accession>A0A1Y5TFX2</accession>
<dbReference type="InterPro" id="IPR050288">
    <property type="entry name" value="Cellulose_deg_GH3"/>
</dbReference>
<dbReference type="Pfam" id="PF00933">
    <property type="entry name" value="Glyco_hydro_3"/>
    <property type="match status" value="1"/>
</dbReference>
<dbReference type="GO" id="GO:0009251">
    <property type="term" value="P:glucan catabolic process"/>
    <property type="evidence" value="ECO:0007669"/>
    <property type="project" value="TreeGrafter"/>
</dbReference>
<dbReference type="AlphaFoldDB" id="A0A1Y5TFX2"/>
<dbReference type="Gene3D" id="2.60.40.10">
    <property type="entry name" value="Immunoglobulins"/>
    <property type="match status" value="1"/>
</dbReference>
<dbReference type="InterPro" id="IPR001764">
    <property type="entry name" value="Glyco_hydro_3_N"/>
</dbReference>
<dbReference type="PRINTS" id="PR00133">
    <property type="entry name" value="GLHYDRLASE3"/>
</dbReference>
<dbReference type="Gene3D" id="3.40.50.1700">
    <property type="entry name" value="Glycoside hydrolase family 3 C-terminal domain"/>
    <property type="match status" value="1"/>
</dbReference>
<feature type="domain" description="Fibronectin type III-like" evidence="6">
    <location>
        <begin position="689"/>
        <end position="758"/>
    </location>
</feature>
<evidence type="ECO:0000256" key="1">
    <source>
        <dbReference type="ARBA" id="ARBA00005336"/>
    </source>
</evidence>
<dbReference type="Pfam" id="PF01915">
    <property type="entry name" value="Glyco_hydro_3_C"/>
    <property type="match status" value="1"/>
</dbReference>
<reference evidence="7 8" key="1">
    <citation type="submission" date="2017-03" db="EMBL/GenBank/DDBJ databases">
        <authorList>
            <person name="Afonso C.L."/>
            <person name="Miller P.J."/>
            <person name="Scott M.A."/>
            <person name="Spackman E."/>
            <person name="Goraichik I."/>
            <person name="Dimitrov K.M."/>
            <person name="Suarez D.L."/>
            <person name="Swayne D.E."/>
        </authorList>
    </citation>
    <scope>NUCLEOTIDE SEQUENCE [LARGE SCALE GENOMIC DNA]</scope>
    <source>
        <strain evidence="7 8">CECT 8397</strain>
    </source>
</reference>
<evidence type="ECO:0000313" key="8">
    <source>
        <dbReference type="Proteomes" id="UP000193623"/>
    </source>
</evidence>
<evidence type="ECO:0000259" key="6">
    <source>
        <dbReference type="SMART" id="SM01217"/>
    </source>
</evidence>
<dbReference type="PANTHER" id="PTHR42715:SF10">
    <property type="entry name" value="BETA-GLUCOSIDASE"/>
    <property type="match status" value="1"/>
</dbReference>
<dbReference type="InterPro" id="IPR002772">
    <property type="entry name" value="Glyco_hydro_3_C"/>
</dbReference>
<evidence type="ECO:0000313" key="7">
    <source>
        <dbReference type="EMBL" id="SLN63296.1"/>
    </source>
</evidence>
<name>A0A1Y5TFX2_9RHOB</name>
<dbReference type="EMBL" id="FWFT01000007">
    <property type="protein sequence ID" value="SLN63296.1"/>
    <property type="molecule type" value="Genomic_DNA"/>
</dbReference>
<dbReference type="InterPro" id="IPR036962">
    <property type="entry name" value="Glyco_hydro_3_N_sf"/>
</dbReference>
<gene>
    <name evidence="7" type="primary">bglX</name>
    <name evidence="7" type="ORF">PSJ8397_03359</name>
</gene>
<evidence type="ECO:0000256" key="5">
    <source>
        <dbReference type="ARBA" id="ARBA00032594"/>
    </source>
</evidence>
<dbReference type="GO" id="GO:0008422">
    <property type="term" value="F:beta-glucosidase activity"/>
    <property type="evidence" value="ECO:0007669"/>
    <property type="project" value="TreeGrafter"/>
</dbReference>
<evidence type="ECO:0000256" key="3">
    <source>
        <dbReference type="ARBA" id="ARBA00031448"/>
    </source>
</evidence>
<keyword evidence="2 7" id="KW-0378">Hydrolase</keyword>
<dbReference type="RefSeq" id="WP_200811332.1">
    <property type="nucleotide sequence ID" value="NZ_FWFT01000007.1"/>
</dbReference>
<evidence type="ECO:0000256" key="2">
    <source>
        <dbReference type="ARBA" id="ARBA00022801"/>
    </source>
</evidence>
<dbReference type="PANTHER" id="PTHR42715">
    <property type="entry name" value="BETA-GLUCOSIDASE"/>
    <property type="match status" value="1"/>
</dbReference>
<dbReference type="InterPro" id="IPR036881">
    <property type="entry name" value="Glyco_hydro_3_C_sf"/>
</dbReference>
<dbReference type="SMART" id="SM01217">
    <property type="entry name" value="Fn3_like"/>
    <property type="match status" value="1"/>
</dbReference>
<evidence type="ECO:0000256" key="4">
    <source>
        <dbReference type="ARBA" id="ARBA00032194"/>
    </source>
</evidence>
<keyword evidence="7" id="KW-0326">Glycosidase</keyword>
<proteinExistence type="inferred from homology"/>
<dbReference type="SUPFAM" id="SSF52279">
    <property type="entry name" value="Beta-D-glucan exohydrolase, C-terminal domain"/>
    <property type="match status" value="1"/>
</dbReference>
<dbReference type="InterPro" id="IPR013783">
    <property type="entry name" value="Ig-like_fold"/>
</dbReference>
<dbReference type="Gene3D" id="3.20.20.300">
    <property type="entry name" value="Glycoside hydrolase, family 3, N-terminal domain"/>
    <property type="match status" value="1"/>
</dbReference>
<protein>
    <recommendedName>
        <fullName evidence="5">Beta-D-glucoside glucohydrolase</fullName>
    </recommendedName>
    <alternativeName>
        <fullName evidence="3">Cellobiase</fullName>
    </alternativeName>
    <alternativeName>
        <fullName evidence="4">Gentiobiase</fullName>
    </alternativeName>
</protein>
<keyword evidence="8" id="KW-1185">Reference proteome</keyword>
<dbReference type="SUPFAM" id="SSF51445">
    <property type="entry name" value="(Trans)glycosidases"/>
    <property type="match status" value="1"/>
</dbReference>
<dbReference type="Pfam" id="PF14310">
    <property type="entry name" value="Fn3-like"/>
    <property type="match status" value="1"/>
</dbReference>
<dbReference type="FunFam" id="2.60.40.10:FF:000495">
    <property type="entry name" value="Periplasmic beta-glucosidase"/>
    <property type="match status" value="1"/>
</dbReference>
<organism evidence="7 8">
    <name type="scientific">Pseudooctadecabacter jejudonensis</name>
    <dbReference type="NCBI Taxonomy" id="1391910"/>
    <lineage>
        <taxon>Bacteria</taxon>
        <taxon>Pseudomonadati</taxon>
        <taxon>Pseudomonadota</taxon>
        <taxon>Alphaproteobacteria</taxon>
        <taxon>Rhodobacterales</taxon>
        <taxon>Paracoccaceae</taxon>
        <taxon>Pseudooctadecabacter</taxon>
    </lineage>
</organism>
<comment type="similarity">
    <text evidence="1">Belongs to the glycosyl hydrolase 3 family.</text>
</comment>
<sequence>MTYQDPKAAIEDRVQDLLSQMTLPEKLAQMHALWLVLSEDGAHKMRPDASNDFSGGDPEKVKTLFAHGLGQITRPLGTFGVDPAAGVRALNRFQKDIIEGTRLGIPVMSHEECLSGLMAQGATLFPTPLSMAGTWNPDLIEKVGAAIGAECQSIGAHQGLAPVLDVSRDARWGRTEECFAEDPYLTGVFATRYVRGLQGADRKFLATLKHYVGHSASEGGRNHAPVHLGPRELADDFMLPFEMAVKGADAASIMPAYHDIDGEPLHASYRLLTEVLRDQWGFDGLIVADYIGVTLLETHHAIAADKGEAAAIAFKAGLDVELPSNECTPHLETALSRGQINMDDINEVVRRILTEKFRIGLFERPYADEGAITLRTPEALALAREVATQGTTLLENNGILPLGDTAKLAVIGPTADDPLALLGDYAFPVHLINSDATTDTDNVITPLAGLRAALGQDRVTFAQGCYILETRGSGAPVFPGDMADHESIKRNSPVSDRIDLIADAVVAAKAADVAVLCLGDLSGIFQTGTVGEGSDVDTLALPGVQQQLLDAVLDTGTPVIVVLSSGRPYNLGGREKDLAAYVMTHFSGEQGGHALADVLTGAAEPSGRLTISTPRSAGACPYHYNHKFKSAGTPIARHFGSDYPFGHGLSYTSFEYSDITLASAEVPNEGGTIEVAVTLTNTGDRTGVEVVQLYTRDCMASLVRPIKELKAFARVSLAAGASAKVTFHVPTDMLNFTGRNDRRIVEPGGFDVMIGASSDDIRLTANVDVVGAVRELPQNWRMESDANITML</sequence>
<dbReference type="InterPro" id="IPR017853">
    <property type="entry name" value="GH"/>
</dbReference>
<dbReference type="Proteomes" id="UP000193623">
    <property type="component" value="Unassembled WGS sequence"/>
</dbReference>